<protein>
    <submittedName>
        <fullName evidence="1">Uncharacterized protein</fullName>
    </submittedName>
</protein>
<comment type="caution">
    <text evidence="1">The sequence shown here is derived from an EMBL/GenBank/DDBJ whole genome shotgun (WGS) entry which is preliminary data.</text>
</comment>
<accession>A0A817WKI2</accession>
<proteinExistence type="predicted"/>
<gene>
    <name evidence="1" type="ORF">LUA448_LOCUS13535</name>
</gene>
<dbReference type="EMBL" id="CAJNYD010001631">
    <property type="protein sequence ID" value="CAF3356354.1"/>
    <property type="molecule type" value="Genomic_DNA"/>
</dbReference>
<sequence>MNIQLINLIPNPNKERVCSTPKRCTSIENRRDNNSLGRLTNLLNTDETIDHEKVLNQCGKYLSGINLDGFFEFIYKKNQISLIEKYLKIIEDISEKQLIQSLNLTFDYLLLILKKSYDYIGH</sequence>
<evidence type="ECO:0000313" key="2">
    <source>
        <dbReference type="Proteomes" id="UP000663833"/>
    </source>
</evidence>
<reference evidence="1" key="1">
    <citation type="submission" date="2021-02" db="EMBL/GenBank/DDBJ databases">
        <authorList>
            <person name="Nowell W R."/>
        </authorList>
    </citation>
    <scope>NUCLEOTIDE SEQUENCE</scope>
</reference>
<evidence type="ECO:0000313" key="1">
    <source>
        <dbReference type="EMBL" id="CAF3356354.1"/>
    </source>
</evidence>
<organism evidence="1 2">
    <name type="scientific">Rotaria socialis</name>
    <dbReference type="NCBI Taxonomy" id="392032"/>
    <lineage>
        <taxon>Eukaryota</taxon>
        <taxon>Metazoa</taxon>
        <taxon>Spiralia</taxon>
        <taxon>Gnathifera</taxon>
        <taxon>Rotifera</taxon>
        <taxon>Eurotatoria</taxon>
        <taxon>Bdelloidea</taxon>
        <taxon>Philodinida</taxon>
        <taxon>Philodinidae</taxon>
        <taxon>Rotaria</taxon>
    </lineage>
</organism>
<name>A0A817WKI2_9BILA</name>
<dbReference type="AlphaFoldDB" id="A0A817WKI2"/>
<dbReference type="Proteomes" id="UP000663833">
    <property type="component" value="Unassembled WGS sequence"/>
</dbReference>